<evidence type="ECO:0000313" key="1">
    <source>
        <dbReference type="EMBL" id="NEA19187.1"/>
    </source>
</evidence>
<sequence length="78" mass="8955">MNEYLGRVDFLDGRRDKGQIQADTFKRDERMEELAALRDSRPEVFETLGTSIRMSLGYYENEKKAAAEHGRDVTKGAN</sequence>
<name>A0A6N9U6L1_STRHA</name>
<gene>
    <name evidence="1" type="ORF">G3I29_27605</name>
</gene>
<accession>A0A6N9U6L1</accession>
<comment type="caution">
    <text evidence="1">The sequence shown here is derived from an EMBL/GenBank/DDBJ whole genome shotgun (WGS) entry which is preliminary data.</text>
</comment>
<proteinExistence type="predicted"/>
<evidence type="ECO:0000313" key="2">
    <source>
        <dbReference type="Proteomes" id="UP000471293"/>
    </source>
</evidence>
<organism evidence="1 2">
    <name type="scientific">Streptomyces halstedii</name>
    <dbReference type="NCBI Taxonomy" id="1944"/>
    <lineage>
        <taxon>Bacteria</taxon>
        <taxon>Bacillati</taxon>
        <taxon>Actinomycetota</taxon>
        <taxon>Actinomycetes</taxon>
        <taxon>Kitasatosporales</taxon>
        <taxon>Streptomycetaceae</taxon>
        <taxon>Streptomyces</taxon>
    </lineage>
</organism>
<dbReference type="EMBL" id="JAAGLQ010000595">
    <property type="protein sequence ID" value="NEA19187.1"/>
    <property type="molecule type" value="Genomic_DNA"/>
</dbReference>
<reference evidence="1 2" key="1">
    <citation type="submission" date="2020-01" db="EMBL/GenBank/DDBJ databases">
        <title>Insect and environment-associated Actinomycetes.</title>
        <authorList>
            <person name="Currrie C."/>
            <person name="Chevrette M."/>
            <person name="Carlson C."/>
            <person name="Stubbendieck R."/>
            <person name="Wendt-Pienkowski E."/>
        </authorList>
    </citation>
    <scope>NUCLEOTIDE SEQUENCE [LARGE SCALE GENOMIC DNA]</scope>
    <source>
        <strain evidence="1 2">SID11342</strain>
    </source>
</reference>
<protein>
    <submittedName>
        <fullName evidence="1">Uncharacterized protein</fullName>
    </submittedName>
</protein>
<dbReference type="AlphaFoldDB" id="A0A6N9U6L1"/>
<dbReference type="RefSeq" id="WP_164348475.1">
    <property type="nucleotide sequence ID" value="NZ_JAAGLQ010000595.1"/>
</dbReference>
<dbReference type="Proteomes" id="UP000471293">
    <property type="component" value="Unassembled WGS sequence"/>
</dbReference>